<keyword evidence="7" id="KW-1185">Reference proteome</keyword>
<dbReference type="HOGENOM" id="CLU_007575_3_1_1"/>
<dbReference type="SMART" id="SM00485">
    <property type="entry name" value="XPGN"/>
    <property type="match status" value="1"/>
</dbReference>
<sequence length="564" mass="62594">MGIRDLWLALSPASQSRTLTQVAVTEGFEYQRHRDRCLIIGVDASIWMNEAQMAVKFRPGQGTRSGENPALRILFYRLCRLMTLPIIPVFVFDGPDRPSVKRGAQVKGKPHWLSSPLKKLIEAFGFFWYMAPGEAEADLAELNRRGFVDAIFSEDNDNFVFGACCVIRTSNVKDAGDQVNIFNSESIRTDVRVSLTREGLFLMAILCGGDYDNGVGLEGCGWKTARLLAQSKLATSLFIAASTLSSREKLREFLRGWRDEFRTLLVHDPQNILGRKYPSLAKKITNSFPSVDLILQYAQPLTSWTTDQIPDTTSWHLRRPRLAEIATLCEKYFSWASSGDIVSRFKATLWPGIAIRYILQLPDSDTRLAYYTNNAVVPGGLANIHVLRICQARLGPGARSTHPDVSGYTIQISMHDILRETALELDSASRSLIEKSDCIKISFWIPASILGSALPDLIKRFKGQKVVAPIATYAPVLTSSKPQQLKLSPRRIQKPTNNGASSSFDSGNSLANPIVIDNEDEDNTIIVDDELQNQEFIQGSSTGMGLQPVFLGHINLCTPSPPPS</sequence>
<dbReference type="STRING" id="685588.A0A067SUB3"/>
<organism evidence="6 7">
    <name type="scientific">Galerina marginata (strain CBS 339.88)</name>
    <dbReference type="NCBI Taxonomy" id="685588"/>
    <lineage>
        <taxon>Eukaryota</taxon>
        <taxon>Fungi</taxon>
        <taxon>Dikarya</taxon>
        <taxon>Basidiomycota</taxon>
        <taxon>Agaricomycotina</taxon>
        <taxon>Agaricomycetes</taxon>
        <taxon>Agaricomycetidae</taxon>
        <taxon>Agaricales</taxon>
        <taxon>Agaricineae</taxon>
        <taxon>Strophariaceae</taxon>
        <taxon>Galerina</taxon>
    </lineage>
</organism>
<protein>
    <recommendedName>
        <fullName evidence="8">XPG-I domain-containing protein</fullName>
    </recommendedName>
</protein>
<feature type="domain" description="XPG N-terminal" evidence="5">
    <location>
        <begin position="1"/>
        <end position="115"/>
    </location>
</feature>
<dbReference type="InterPro" id="IPR036279">
    <property type="entry name" value="5-3_exonuclease_C_sf"/>
</dbReference>
<evidence type="ECO:0000259" key="5">
    <source>
        <dbReference type="SMART" id="SM00485"/>
    </source>
</evidence>
<dbReference type="EMBL" id="KL142383">
    <property type="protein sequence ID" value="KDR74441.1"/>
    <property type="molecule type" value="Genomic_DNA"/>
</dbReference>
<dbReference type="InterPro" id="IPR006086">
    <property type="entry name" value="XPG-I_dom"/>
</dbReference>
<evidence type="ECO:0000313" key="6">
    <source>
        <dbReference type="EMBL" id="KDR74441.1"/>
    </source>
</evidence>
<evidence type="ECO:0000313" key="7">
    <source>
        <dbReference type="Proteomes" id="UP000027222"/>
    </source>
</evidence>
<reference evidence="7" key="1">
    <citation type="journal article" date="2014" name="Proc. Natl. Acad. Sci. U.S.A.">
        <title>Extensive sampling of basidiomycete genomes demonstrates inadequacy of the white-rot/brown-rot paradigm for wood decay fungi.</title>
        <authorList>
            <person name="Riley R."/>
            <person name="Salamov A.A."/>
            <person name="Brown D.W."/>
            <person name="Nagy L.G."/>
            <person name="Floudas D."/>
            <person name="Held B.W."/>
            <person name="Levasseur A."/>
            <person name="Lombard V."/>
            <person name="Morin E."/>
            <person name="Otillar R."/>
            <person name="Lindquist E.A."/>
            <person name="Sun H."/>
            <person name="LaButti K.M."/>
            <person name="Schmutz J."/>
            <person name="Jabbour D."/>
            <person name="Luo H."/>
            <person name="Baker S.E."/>
            <person name="Pisabarro A.G."/>
            <person name="Walton J.D."/>
            <person name="Blanchette R.A."/>
            <person name="Henrissat B."/>
            <person name="Martin F."/>
            <person name="Cullen D."/>
            <person name="Hibbett D.S."/>
            <person name="Grigoriev I.V."/>
        </authorList>
    </citation>
    <scope>NUCLEOTIDE SEQUENCE [LARGE SCALE GENOMIC DNA]</scope>
    <source>
        <strain evidence="7">CBS 339.88</strain>
    </source>
</reference>
<feature type="region of interest" description="Disordered" evidence="3">
    <location>
        <begin position="482"/>
        <end position="513"/>
    </location>
</feature>
<dbReference type="InterPro" id="IPR029060">
    <property type="entry name" value="PIN-like_dom_sf"/>
</dbReference>
<evidence type="ECO:0000256" key="3">
    <source>
        <dbReference type="SAM" id="MobiDB-lite"/>
    </source>
</evidence>
<keyword evidence="1" id="KW-0540">Nuclease</keyword>
<dbReference type="Gene3D" id="3.40.50.1010">
    <property type="entry name" value="5'-nuclease"/>
    <property type="match status" value="2"/>
</dbReference>
<evidence type="ECO:0000259" key="4">
    <source>
        <dbReference type="SMART" id="SM00484"/>
    </source>
</evidence>
<dbReference type="PRINTS" id="PR00853">
    <property type="entry name" value="XPGRADSUPER"/>
</dbReference>
<dbReference type="Proteomes" id="UP000027222">
    <property type="component" value="Unassembled WGS sequence"/>
</dbReference>
<dbReference type="GO" id="GO:0017108">
    <property type="term" value="F:5'-flap endonuclease activity"/>
    <property type="evidence" value="ECO:0007669"/>
    <property type="project" value="TreeGrafter"/>
</dbReference>
<dbReference type="AlphaFoldDB" id="A0A067SUB3"/>
<gene>
    <name evidence="6" type="ORF">GALMADRAFT_250393</name>
</gene>
<dbReference type="PANTHER" id="PTHR11081">
    <property type="entry name" value="FLAP ENDONUCLEASE FAMILY MEMBER"/>
    <property type="match status" value="1"/>
</dbReference>
<dbReference type="GO" id="GO:0006281">
    <property type="term" value="P:DNA repair"/>
    <property type="evidence" value="ECO:0007669"/>
    <property type="project" value="UniProtKB-ARBA"/>
</dbReference>
<keyword evidence="2" id="KW-0378">Hydrolase</keyword>
<dbReference type="CDD" id="cd09870">
    <property type="entry name" value="PIN_YEN1"/>
    <property type="match status" value="1"/>
</dbReference>
<dbReference type="Pfam" id="PF00752">
    <property type="entry name" value="XPG_N"/>
    <property type="match status" value="1"/>
</dbReference>
<dbReference type="SUPFAM" id="SSF47807">
    <property type="entry name" value="5' to 3' exonuclease, C-terminal subdomain"/>
    <property type="match status" value="1"/>
</dbReference>
<dbReference type="InterPro" id="IPR006084">
    <property type="entry name" value="XPG/Rad2"/>
</dbReference>
<name>A0A067SUB3_GALM3</name>
<dbReference type="SMART" id="SM00484">
    <property type="entry name" value="XPGI"/>
    <property type="match status" value="1"/>
</dbReference>
<evidence type="ECO:0000256" key="2">
    <source>
        <dbReference type="ARBA" id="ARBA00022801"/>
    </source>
</evidence>
<feature type="compositionally biased region" description="Polar residues" evidence="3">
    <location>
        <begin position="494"/>
        <end position="511"/>
    </location>
</feature>
<accession>A0A067SUB3</accession>
<dbReference type="InterPro" id="IPR006085">
    <property type="entry name" value="XPG_DNA_repair_N"/>
</dbReference>
<evidence type="ECO:0000256" key="1">
    <source>
        <dbReference type="ARBA" id="ARBA00022722"/>
    </source>
</evidence>
<evidence type="ECO:0008006" key="8">
    <source>
        <dbReference type="Google" id="ProtNLM"/>
    </source>
</evidence>
<dbReference type="PANTHER" id="PTHR11081:SF75">
    <property type="entry name" value="ENDONUCLEASE, PUTATIVE (AFU_ORTHOLOGUE AFUA_3G13260)-RELATED"/>
    <property type="match status" value="1"/>
</dbReference>
<dbReference type="OrthoDB" id="2148513at2759"/>
<feature type="domain" description="XPG-I" evidence="4">
    <location>
        <begin position="122"/>
        <end position="193"/>
    </location>
</feature>
<dbReference type="SUPFAM" id="SSF88723">
    <property type="entry name" value="PIN domain-like"/>
    <property type="match status" value="1"/>
</dbReference>
<proteinExistence type="predicted"/>
<dbReference type="Pfam" id="PF00867">
    <property type="entry name" value="XPG_I"/>
    <property type="match status" value="1"/>
</dbReference>